<feature type="transmembrane region" description="Helical" evidence="9">
    <location>
        <begin position="52"/>
        <end position="73"/>
    </location>
</feature>
<feature type="transmembrane region" description="Helical" evidence="9">
    <location>
        <begin position="15"/>
        <end position="40"/>
    </location>
</feature>
<keyword evidence="13" id="KW-1185">Reference proteome</keyword>
<dbReference type="InterPro" id="IPR011527">
    <property type="entry name" value="ABC1_TM_dom"/>
</dbReference>
<dbReference type="PROSITE" id="PS00211">
    <property type="entry name" value="ABC_TRANSPORTER_1"/>
    <property type="match status" value="1"/>
</dbReference>
<dbReference type="PROSITE" id="PS50893">
    <property type="entry name" value="ABC_TRANSPORTER_2"/>
    <property type="match status" value="1"/>
</dbReference>
<keyword evidence="4 9" id="KW-0812">Transmembrane</keyword>
<evidence type="ECO:0000256" key="7">
    <source>
        <dbReference type="ARBA" id="ARBA00022989"/>
    </source>
</evidence>
<dbReference type="InterPro" id="IPR014216">
    <property type="entry name" value="ABC_transptr_CydD"/>
</dbReference>
<dbReference type="InterPro" id="IPR017871">
    <property type="entry name" value="ABC_transporter-like_CS"/>
</dbReference>
<dbReference type="GO" id="GO:0005886">
    <property type="term" value="C:plasma membrane"/>
    <property type="evidence" value="ECO:0007669"/>
    <property type="project" value="UniProtKB-SubCell"/>
</dbReference>
<dbReference type="GO" id="GO:0005524">
    <property type="term" value="F:ATP binding"/>
    <property type="evidence" value="ECO:0007669"/>
    <property type="project" value="UniProtKB-KW"/>
</dbReference>
<evidence type="ECO:0000259" key="11">
    <source>
        <dbReference type="PROSITE" id="PS50929"/>
    </source>
</evidence>
<proteinExistence type="predicted"/>
<dbReference type="GO" id="GO:0016887">
    <property type="term" value="F:ATP hydrolysis activity"/>
    <property type="evidence" value="ECO:0007669"/>
    <property type="project" value="InterPro"/>
</dbReference>
<gene>
    <name evidence="12" type="primary">cydD</name>
    <name evidence="12" type="ORF">FH966_11465</name>
</gene>
<evidence type="ECO:0000256" key="5">
    <source>
        <dbReference type="ARBA" id="ARBA00022741"/>
    </source>
</evidence>
<keyword evidence="3" id="KW-1003">Cell membrane</keyword>
<accession>A0A549YK42</accession>
<dbReference type="InterPro" id="IPR003593">
    <property type="entry name" value="AAA+_ATPase"/>
</dbReference>
<evidence type="ECO:0000313" key="12">
    <source>
        <dbReference type="EMBL" id="TRM12249.1"/>
    </source>
</evidence>
<feature type="domain" description="ABC transporter" evidence="10">
    <location>
        <begin position="335"/>
        <end position="570"/>
    </location>
</feature>
<evidence type="ECO:0000256" key="4">
    <source>
        <dbReference type="ARBA" id="ARBA00022692"/>
    </source>
</evidence>
<feature type="transmembrane region" description="Helical" evidence="9">
    <location>
        <begin position="131"/>
        <end position="151"/>
    </location>
</feature>
<dbReference type="InterPro" id="IPR027417">
    <property type="entry name" value="P-loop_NTPase"/>
</dbReference>
<dbReference type="GO" id="GO:0140359">
    <property type="term" value="F:ABC-type transporter activity"/>
    <property type="evidence" value="ECO:0007669"/>
    <property type="project" value="InterPro"/>
</dbReference>
<evidence type="ECO:0000256" key="6">
    <source>
        <dbReference type="ARBA" id="ARBA00022840"/>
    </source>
</evidence>
<feature type="transmembrane region" description="Helical" evidence="9">
    <location>
        <begin position="263"/>
        <end position="281"/>
    </location>
</feature>
<reference evidence="12 13" key="1">
    <citation type="submission" date="2019-07" db="EMBL/GenBank/DDBJ databases">
        <title>Genomic analysis of Lentibacillus sp. NKC851-2.</title>
        <authorList>
            <person name="Oh Y.J."/>
        </authorList>
    </citation>
    <scope>NUCLEOTIDE SEQUENCE [LARGE SCALE GENOMIC DNA]</scope>
    <source>
        <strain evidence="12 13">NKC851-2</strain>
    </source>
</reference>
<dbReference type="GO" id="GO:0042883">
    <property type="term" value="P:cysteine transport"/>
    <property type="evidence" value="ECO:0007669"/>
    <property type="project" value="InterPro"/>
</dbReference>
<dbReference type="AlphaFoldDB" id="A0A549YK42"/>
<dbReference type="PANTHER" id="PTHR24221:SF590">
    <property type="entry name" value="COMPONENT LINKED WITH THE ASSEMBLY OF CYTOCHROME' TRANSPORT TRANSMEMBRANE ATP-BINDING PROTEIN ABC TRANSPORTER CYDD-RELATED"/>
    <property type="match status" value="1"/>
</dbReference>
<dbReference type="RefSeq" id="WP_142791255.1">
    <property type="nucleotide sequence ID" value="NZ_VJMZ01000001.1"/>
</dbReference>
<evidence type="ECO:0000313" key="13">
    <source>
        <dbReference type="Proteomes" id="UP000319280"/>
    </source>
</evidence>
<dbReference type="Proteomes" id="UP000319280">
    <property type="component" value="Unassembled WGS sequence"/>
</dbReference>
<feature type="transmembrane region" description="Helical" evidence="9">
    <location>
        <begin position="157"/>
        <end position="176"/>
    </location>
</feature>
<evidence type="ECO:0000256" key="8">
    <source>
        <dbReference type="ARBA" id="ARBA00023136"/>
    </source>
</evidence>
<sequence>MDSLRNILHNHKKRIIFLCILAVMTAMMVVLQAYFLAAAIDHIFVRRQTLSGITWFLAGLAVVLLLRTTFTYIGRRTGIAMAADVKAVYRTSLLDKFAGESVLQAGQGQSGGKISILLDAVDEMDSYFSEYIPQLIQASIIPVVILTIAFTQHVQTGLIMIITAPFIPLFMIIIGMQTKNKSEEQQEKLTAFSGQFLDALQGLTTLKLYRRSRAQGKLMETSSLSFRDATMEILKIAFTSSFMLELISMLSIGIVALELAIQMIIYEQVSFFTAFFLLMLAPEYYATLKELGSTFHSGQTSKGAAAKVMNEIAEETDPLHWGNVELSAGAVPPSIQLQQAGYHYEEGLFSLENINATIPPCGNIAIVGRSGSGKSTLLHLIAGLLPLKEGNIVVNDHSLAAYSKNSWFSQLSYISQHPYLFSGTIAENIAIGSSKDHTRAEIEQAAEQAGIANVINQLEQGYDTPVGEAGRGLSGGEMQRLALARAFLKKPSIILFDEPTTGLDLYTERILYASIRQLAQQATVITVAHRLYTIKDADTILFLEHGKLLGTGNHAELIRTVPAYREMVFAHDGGKNNE</sequence>
<keyword evidence="2" id="KW-0813">Transport</keyword>
<dbReference type="Pfam" id="PF00664">
    <property type="entry name" value="ABC_membrane"/>
    <property type="match status" value="1"/>
</dbReference>
<dbReference type="SMART" id="SM00382">
    <property type="entry name" value="AAA"/>
    <property type="match status" value="1"/>
</dbReference>
<dbReference type="SUPFAM" id="SSF52540">
    <property type="entry name" value="P-loop containing nucleoside triphosphate hydrolases"/>
    <property type="match status" value="1"/>
</dbReference>
<keyword evidence="8 9" id="KW-0472">Membrane</keyword>
<feature type="transmembrane region" description="Helical" evidence="9">
    <location>
        <begin position="236"/>
        <end position="257"/>
    </location>
</feature>
<dbReference type="Pfam" id="PF00005">
    <property type="entry name" value="ABC_tran"/>
    <property type="match status" value="1"/>
</dbReference>
<dbReference type="SUPFAM" id="SSF90123">
    <property type="entry name" value="ABC transporter transmembrane region"/>
    <property type="match status" value="1"/>
</dbReference>
<feature type="domain" description="ABC transmembrane type-1" evidence="11">
    <location>
        <begin position="16"/>
        <end position="300"/>
    </location>
</feature>
<dbReference type="PROSITE" id="PS50929">
    <property type="entry name" value="ABC_TM1F"/>
    <property type="match status" value="1"/>
</dbReference>
<organism evidence="12 13">
    <name type="scientific">Lentibacillus cibarius</name>
    <dbReference type="NCBI Taxonomy" id="2583219"/>
    <lineage>
        <taxon>Bacteria</taxon>
        <taxon>Bacillati</taxon>
        <taxon>Bacillota</taxon>
        <taxon>Bacilli</taxon>
        <taxon>Bacillales</taxon>
        <taxon>Bacillaceae</taxon>
        <taxon>Lentibacillus</taxon>
    </lineage>
</organism>
<dbReference type="InterPro" id="IPR003439">
    <property type="entry name" value="ABC_transporter-like_ATP-bd"/>
</dbReference>
<name>A0A549YK42_9BACI</name>
<comment type="subcellular location">
    <subcellularLocation>
        <location evidence="1">Cell membrane</location>
        <topology evidence="1">Multi-pass membrane protein</topology>
    </subcellularLocation>
</comment>
<evidence type="ECO:0000256" key="9">
    <source>
        <dbReference type="SAM" id="Phobius"/>
    </source>
</evidence>
<keyword evidence="6" id="KW-0067">ATP-binding</keyword>
<dbReference type="CDD" id="cd18584">
    <property type="entry name" value="ABC_6TM_AarD_CydD"/>
    <property type="match status" value="1"/>
</dbReference>
<dbReference type="PANTHER" id="PTHR24221">
    <property type="entry name" value="ATP-BINDING CASSETTE SUB-FAMILY B"/>
    <property type="match status" value="1"/>
</dbReference>
<evidence type="ECO:0000256" key="1">
    <source>
        <dbReference type="ARBA" id="ARBA00004651"/>
    </source>
</evidence>
<dbReference type="FunFam" id="3.40.50.300:FF:000854">
    <property type="entry name" value="Multidrug ABC transporter ATP-binding protein"/>
    <property type="match status" value="1"/>
</dbReference>
<evidence type="ECO:0000256" key="2">
    <source>
        <dbReference type="ARBA" id="ARBA00022448"/>
    </source>
</evidence>
<dbReference type="Gene3D" id="1.20.1560.10">
    <property type="entry name" value="ABC transporter type 1, transmembrane domain"/>
    <property type="match status" value="1"/>
</dbReference>
<dbReference type="EMBL" id="VJMZ01000001">
    <property type="protein sequence ID" value="TRM12249.1"/>
    <property type="molecule type" value="Genomic_DNA"/>
</dbReference>
<dbReference type="InterPro" id="IPR036640">
    <property type="entry name" value="ABC1_TM_sf"/>
</dbReference>
<dbReference type="NCBIfam" id="TIGR02857">
    <property type="entry name" value="CydD"/>
    <property type="match status" value="1"/>
</dbReference>
<evidence type="ECO:0000256" key="3">
    <source>
        <dbReference type="ARBA" id="ARBA00022475"/>
    </source>
</evidence>
<dbReference type="Gene3D" id="3.40.50.300">
    <property type="entry name" value="P-loop containing nucleotide triphosphate hydrolases"/>
    <property type="match status" value="1"/>
</dbReference>
<keyword evidence="5" id="KW-0547">Nucleotide-binding</keyword>
<dbReference type="InterPro" id="IPR039421">
    <property type="entry name" value="Type_1_exporter"/>
</dbReference>
<keyword evidence="7 9" id="KW-1133">Transmembrane helix</keyword>
<comment type="caution">
    <text evidence="12">The sequence shown here is derived from an EMBL/GenBank/DDBJ whole genome shotgun (WGS) entry which is preliminary data.</text>
</comment>
<protein>
    <submittedName>
        <fullName evidence="12">Thiol reductant ABC exporter subunit CydD</fullName>
    </submittedName>
</protein>
<evidence type="ECO:0000259" key="10">
    <source>
        <dbReference type="PROSITE" id="PS50893"/>
    </source>
</evidence>